<evidence type="ECO:0000313" key="1">
    <source>
        <dbReference type="EMBL" id="GFS62599.1"/>
    </source>
</evidence>
<name>A0A8X6MLE9_NEPPI</name>
<gene>
    <name evidence="1" type="ORF">NPIL_921</name>
</gene>
<protein>
    <submittedName>
        <fullName evidence="1">Uncharacterized protein</fullName>
    </submittedName>
</protein>
<comment type="caution">
    <text evidence="1">The sequence shown here is derived from an EMBL/GenBank/DDBJ whole genome shotgun (WGS) entry which is preliminary data.</text>
</comment>
<organism evidence="1 2">
    <name type="scientific">Nephila pilipes</name>
    <name type="common">Giant wood spider</name>
    <name type="synonym">Nephila maculata</name>
    <dbReference type="NCBI Taxonomy" id="299642"/>
    <lineage>
        <taxon>Eukaryota</taxon>
        <taxon>Metazoa</taxon>
        <taxon>Ecdysozoa</taxon>
        <taxon>Arthropoda</taxon>
        <taxon>Chelicerata</taxon>
        <taxon>Arachnida</taxon>
        <taxon>Araneae</taxon>
        <taxon>Araneomorphae</taxon>
        <taxon>Entelegynae</taxon>
        <taxon>Araneoidea</taxon>
        <taxon>Nephilidae</taxon>
        <taxon>Nephila</taxon>
    </lineage>
</organism>
<dbReference type="AlphaFoldDB" id="A0A8X6MLE9"/>
<dbReference type="EMBL" id="BMAW01047770">
    <property type="protein sequence ID" value="GFS62599.1"/>
    <property type="molecule type" value="Genomic_DNA"/>
</dbReference>
<keyword evidence="2" id="KW-1185">Reference proteome</keyword>
<proteinExistence type="predicted"/>
<reference evidence="1" key="1">
    <citation type="submission" date="2020-08" db="EMBL/GenBank/DDBJ databases">
        <title>Multicomponent nature underlies the extraordinary mechanical properties of spider dragline silk.</title>
        <authorList>
            <person name="Kono N."/>
            <person name="Nakamura H."/>
            <person name="Mori M."/>
            <person name="Yoshida Y."/>
            <person name="Ohtoshi R."/>
            <person name="Malay A.D."/>
            <person name="Moran D.A.P."/>
            <person name="Tomita M."/>
            <person name="Numata K."/>
            <person name="Arakawa K."/>
        </authorList>
    </citation>
    <scope>NUCLEOTIDE SEQUENCE</scope>
</reference>
<dbReference type="Proteomes" id="UP000887013">
    <property type="component" value="Unassembled WGS sequence"/>
</dbReference>
<sequence>MSPLISTSITKASIRLSKTRTHQLLIFLIDNFSPELMQYRFKIEISVLPGEPIIIDLSRNVEVPDREPSIKPNQHLTVVQPGGTLIETHFRTMIWCRKPEKPRH</sequence>
<accession>A0A8X6MLE9</accession>
<evidence type="ECO:0000313" key="2">
    <source>
        <dbReference type="Proteomes" id="UP000887013"/>
    </source>
</evidence>